<accession>A0AAD8T8R6</accession>
<dbReference type="AlphaFoldDB" id="A0AAD8T8R6"/>
<evidence type="ECO:0000313" key="2">
    <source>
        <dbReference type="EMBL" id="KAK1677168.1"/>
    </source>
</evidence>
<organism evidence="2 3">
    <name type="scientific">Lolium multiflorum</name>
    <name type="common">Italian ryegrass</name>
    <name type="synonym">Lolium perenne subsp. multiflorum</name>
    <dbReference type="NCBI Taxonomy" id="4521"/>
    <lineage>
        <taxon>Eukaryota</taxon>
        <taxon>Viridiplantae</taxon>
        <taxon>Streptophyta</taxon>
        <taxon>Embryophyta</taxon>
        <taxon>Tracheophyta</taxon>
        <taxon>Spermatophyta</taxon>
        <taxon>Magnoliopsida</taxon>
        <taxon>Liliopsida</taxon>
        <taxon>Poales</taxon>
        <taxon>Poaceae</taxon>
        <taxon>BOP clade</taxon>
        <taxon>Pooideae</taxon>
        <taxon>Poodae</taxon>
        <taxon>Poeae</taxon>
        <taxon>Poeae Chloroplast Group 2 (Poeae type)</taxon>
        <taxon>Loliodinae</taxon>
        <taxon>Loliinae</taxon>
        <taxon>Lolium</taxon>
    </lineage>
</organism>
<evidence type="ECO:0000313" key="3">
    <source>
        <dbReference type="Proteomes" id="UP001231189"/>
    </source>
</evidence>
<dbReference type="EMBL" id="JAUUTY010000002">
    <property type="protein sequence ID" value="KAK1677168.1"/>
    <property type="molecule type" value="Genomic_DNA"/>
</dbReference>
<reference evidence="2" key="1">
    <citation type="submission" date="2023-07" db="EMBL/GenBank/DDBJ databases">
        <title>A chromosome-level genome assembly of Lolium multiflorum.</title>
        <authorList>
            <person name="Chen Y."/>
            <person name="Copetti D."/>
            <person name="Kolliker R."/>
            <person name="Studer B."/>
        </authorList>
    </citation>
    <scope>NUCLEOTIDE SEQUENCE</scope>
    <source>
        <strain evidence="2">02402/16</strain>
        <tissue evidence="2">Leaf</tissue>
    </source>
</reference>
<feature type="region of interest" description="Disordered" evidence="1">
    <location>
        <begin position="106"/>
        <end position="128"/>
    </location>
</feature>
<keyword evidence="3" id="KW-1185">Reference proteome</keyword>
<feature type="compositionally biased region" description="Acidic residues" evidence="1">
    <location>
        <begin position="14"/>
        <end position="27"/>
    </location>
</feature>
<dbReference type="Proteomes" id="UP001231189">
    <property type="component" value="Unassembled WGS sequence"/>
</dbReference>
<feature type="compositionally biased region" description="Low complexity" evidence="1">
    <location>
        <begin position="1"/>
        <end position="13"/>
    </location>
</feature>
<comment type="caution">
    <text evidence="2">The sequence shown here is derived from an EMBL/GenBank/DDBJ whole genome shotgun (WGS) entry which is preliminary data.</text>
</comment>
<feature type="compositionally biased region" description="Basic and acidic residues" evidence="1">
    <location>
        <begin position="106"/>
        <end position="119"/>
    </location>
</feature>
<proteinExistence type="predicted"/>
<evidence type="ECO:0000256" key="1">
    <source>
        <dbReference type="SAM" id="MobiDB-lite"/>
    </source>
</evidence>
<sequence>MLGINEEPAANGGNEEEAGIGREDEESPEHGVHHDEGDADEGDDAEADGGGEAESTQTPLTSALRDPHVQELLLKDTGNTKVKAKLAQMERYFVDPKEAKLMQWHAEREKPADDPEKGKILTHPADAS</sequence>
<feature type="compositionally biased region" description="Acidic residues" evidence="1">
    <location>
        <begin position="37"/>
        <end position="51"/>
    </location>
</feature>
<feature type="region of interest" description="Disordered" evidence="1">
    <location>
        <begin position="1"/>
        <end position="69"/>
    </location>
</feature>
<gene>
    <name evidence="2" type="ORF">QYE76_038016</name>
</gene>
<name>A0AAD8T8R6_LOLMU</name>
<protein>
    <submittedName>
        <fullName evidence="2">Uncharacterized protein</fullName>
    </submittedName>
</protein>